<evidence type="ECO:0000313" key="3">
    <source>
        <dbReference type="Proteomes" id="UP000306324"/>
    </source>
</evidence>
<proteinExistence type="predicted"/>
<dbReference type="EMBL" id="SWAD01000140">
    <property type="protein sequence ID" value="TMQ74885.1"/>
    <property type="molecule type" value="Genomic_DNA"/>
</dbReference>
<accession>A0A5S4EI76</accession>
<feature type="region of interest" description="Disordered" evidence="1">
    <location>
        <begin position="20"/>
        <end position="67"/>
    </location>
</feature>
<reference evidence="2 3" key="1">
    <citation type="submission" date="2019-04" db="EMBL/GenBank/DDBJ databases">
        <title>A novel phosphate-accumulating bacterium identified in bioreactor for phosphate removal from wastewater.</title>
        <authorList>
            <person name="Kotlyarov R.Y."/>
            <person name="Beletsky A.V."/>
            <person name="Kallistova A.Y."/>
            <person name="Dorofeev A.G."/>
            <person name="Nikolaev Y.Y."/>
            <person name="Pimenov N.V."/>
            <person name="Ravin N.V."/>
            <person name="Mardanov A.V."/>
        </authorList>
    </citation>
    <scope>NUCLEOTIDE SEQUENCE [LARGE SCALE GENOMIC DNA]</scope>
    <source>
        <strain evidence="2 3">Bin19</strain>
    </source>
</reference>
<evidence type="ECO:0000256" key="1">
    <source>
        <dbReference type="SAM" id="MobiDB-lite"/>
    </source>
</evidence>
<dbReference type="Proteomes" id="UP000306324">
    <property type="component" value="Unassembled WGS sequence"/>
</dbReference>
<dbReference type="AlphaFoldDB" id="A0A5S4EI76"/>
<protein>
    <submittedName>
        <fullName evidence="2">Uncharacterized protein</fullName>
    </submittedName>
</protein>
<name>A0A5S4EI76_9PROT</name>
<gene>
    <name evidence="2" type="ORF">ACCUM_2556</name>
</gene>
<keyword evidence="3" id="KW-1185">Reference proteome</keyword>
<comment type="caution">
    <text evidence="2">The sequence shown here is derived from an EMBL/GenBank/DDBJ whole genome shotgun (WGS) entry which is preliminary data.</text>
</comment>
<sequence length="67" mass="7222">MQAAIDQGLPFDSEWVVAPSDTGCNHEPSPARVEPGKGQARVTRKRQGAGRATGKQNVGMMIESREE</sequence>
<evidence type="ECO:0000313" key="2">
    <source>
        <dbReference type="EMBL" id="TMQ74885.1"/>
    </source>
</evidence>
<organism evidence="2 3">
    <name type="scientific">Candidatus Accumulibacter phosphatis</name>
    <dbReference type="NCBI Taxonomy" id="327160"/>
    <lineage>
        <taxon>Bacteria</taxon>
        <taxon>Pseudomonadati</taxon>
        <taxon>Pseudomonadota</taxon>
        <taxon>Betaproteobacteria</taxon>
        <taxon>Candidatus Accumulibacter</taxon>
    </lineage>
</organism>